<dbReference type="STRING" id="272569.rrnAC1691"/>
<dbReference type="PANTHER" id="PTHR37953:SF1">
    <property type="entry name" value="UPF0127 PROTEIN MJ1496"/>
    <property type="match status" value="1"/>
</dbReference>
<dbReference type="EnsemblBacteria" id="AAV46600">
    <property type="protein sequence ID" value="AAV46600"/>
    <property type="gene ID" value="rrnAC1691"/>
</dbReference>
<dbReference type="PaxDb" id="272569-rrnAC1691"/>
<dbReference type="InterPro" id="IPR003795">
    <property type="entry name" value="DUF192"/>
</dbReference>
<dbReference type="KEGG" id="hma:rrnAC1691"/>
<dbReference type="PATRIC" id="fig|272569.17.peg.2376"/>
<reference evidence="1 2" key="1">
    <citation type="journal article" date="2004" name="Genome Res.">
        <title>Genome sequence of Haloarcula marismortui: a halophilic archaeon from the Dead Sea.</title>
        <authorList>
            <person name="Baliga N.S."/>
            <person name="Bonneau R."/>
            <person name="Facciotti M.T."/>
            <person name="Pan M."/>
            <person name="Glusman G."/>
            <person name="Deutsch E.W."/>
            <person name="Shannon P."/>
            <person name="Chiu Y."/>
            <person name="Weng R.S."/>
            <person name="Gan R.R."/>
            <person name="Hung P."/>
            <person name="Date S.V."/>
            <person name="Marcotte E."/>
            <person name="Hood L."/>
            <person name="Ng W.V."/>
        </authorList>
    </citation>
    <scope>NUCLEOTIDE SEQUENCE [LARGE SCALE GENOMIC DNA]</scope>
    <source>
        <strain evidence="2">ATCC 43049 / DSM 3752 / JCM 8966 / VKM B-1809</strain>
    </source>
</reference>
<dbReference type="AlphaFoldDB" id="Q5V1K3"/>
<dbReference type="Gene3D" id="2.60.120.1140">
    <property type="entry name" value="Protein of unknown function DUF192"/>
    <property type="match status" value="1"/>
</dbReference>
<dbReference type="EMBL" id="AY596297">
    <property type="protein sequence ID" value="AAV46600.1"/>
    <property type="molecule type" value="Genomic_DNA"/>
</dbReference>
<dbReference type="HOGENOM" id="CLU_097039_4_2_2"/>
<protein>
    <recommendedName>
        <fullName evidence="3">DUF192 domain-containing protein</fullName>
    </recommendedName>
</protein>
<dbReference type="Pfam" id="PF02643">
    <property type="entry name" value="DUF192"/>
    <property type="match status" value="1"/>
</dbReference>
<evidence type="ECO:0008006" key="3">
    <source>
        <dbReference type="Google" id="ProtNLM"/>
    </source>
</evidence>
<keyword evidence="2" id="KW-1185">Reference proteome</keyword>
<dbReference type="InterPro" id="IPR038695">
    <property type="entry name" value="Saro_0823-like_sf"/>
</dbReference>
<sequence length="142" mass="15714">MRGNECPCPLKSTVPTEDFLPAYDFGGGMRLVHDPDGAAHPLATEVEYAESILEQGRGLMFRSSIPDDYALVFPFDHASRQFIHMLFVRFPLDVLWLVDEEVQAVDTLQPWRSIGYATADTVIELPGGAASDVSEGDTVRLE</sequence>
<organism evidence="1 2">
    <name type="scientific">Haloarcula marismortui (strain ATCC 43049 / DSM 3752 / JCM 8966 / VKM B-1809)</name>
    <name type="common">Halobacterium marismortui</name>
    <dbReference type="NCBI Taxonomy" id="272569"/>
    <lineage>
        <taxon>Archaea</taxon>
        <taxon>Methanobacteriati</taxon>
        <taxon>Methanobacteriota</taxon>
        <taxon>Stenosarchaea group</taxon>
        <taxon>Halobacteria</taxon>
        <taxon>Halobacteriales</taxon>
        <taxon>Haloarculaceae</taxon>
        <taxon>Haloarcula</taxon>
    </lineage>
</organism>
<gene>
    <name evidence="1" type="ordered locus">rrnAC1691</name>
</gene>
<name>Q5V1K3_HALMA</name>
<accession>Q5V1K3</accession>
<dbReference type="PANTHER" id="PTHR37953">
    <property type="entry name" value="UPF0127 PROTEIN MJ1496"/>
    <property type="match status" value="1"/>
</dbReference>
<dbReference type="eggNOG" id="arCOG03113">
    <property type="taxonomic scope" value="Archaea"/>
</dbReference>
<evidence type="ECO:0000313" key="1">
    <source>
        <dbReference type="EMBL" id="AAV46600.1"/>
    </source>
</evidence>
<evidence type="ECO:0000313" key="2">
    <source>
        <dbReference type="Proteomes" id="UP000001169"/>
    </source>
</evidence>
<proteinExistence type="predicted"/>
<dbReference type="Proteomes" id="UP000001169">
    <property type="component" value="Chromosome I"/>
</dbReference>